<evidence type="ECO:0000256" key="7">
    <source>
        <dbReference type="ARBA" id="ARBA00022722"/>
    </source>
</evidence>
<dbReference type="GO" id="GO:0016787">
    <property type="term" value="F:hydrolase activity"/>
    <property type="evidence" value="ECO:0007669"/>
    <property type="project" value="UniProtKB-KW"/>
</dbReference>
<evidence type="ECO:0000256" key="2">
    <source>
        <dbReference type="ARBA" id="ARBA00004123"/>
    </source>
</evidence>
<feature type="region of interest" description="Disordered" evidence="13">
    <location>
        <begin position="1"/>
        <end position="24"/>
    </location>
</feature>
<proteinExistence type="inferred from homology"/>
<dbReference type="GO" id="GO:0004518">
    <property type="term" value="F:nuclease activity"/>
    <property type="evidence" value="ECO:0007669"/>
    <property type="project" value="UniProtKB-KW"/>
</dbReference>
<keyword evidence="8" id="KW-0479">Metal-binding</keyword>
<dbReference type="Pfam" id="PF13359">
    <property type="entry name" value="DDE_Tnp_4"/>
    <property type="match status" value="1"/>
</dbReference>
<evidence type="ECO:0000256" key="10">
    <source>
        <dbReference type="ARBA" id="ARBA00023242"/>
    </source>
</evidence>
<sequence>MMMSDEGDSDFMSDSDMSSDDDFEVTEPRIKNEQYLEETVEAYSDEVFFEHFRLSKDTTQRIGEKYSTSQYFHDGSGQYGKLSAWHQVLIFLWYIGHQTASYRDVGDRFNVTISSVNRIVQRLTLFLSNLSIDIIKWPNEAEKRLSEEHFRANGFPNIIGAIDGSHIKIDRPINDPHSYINRKGYYSIQMQAVCDHKRKIIDVFIGYPGSVHDSRVFRNSPLQNSLEAKCGRYFILGDSGYPLQGNLLTPYKDRGNLTRRQQNYNIKLAKNRYVIEHNFGILKQKFRQLYHCKLRSPRLIIHLIRAACVLHNIAINDEFILNEEEILNQIPVDNVQPEDPDSEDDDNEHVELAIIRNRVANSLAM</sequence>
<dbReference type="InterPro" id="IPR026103">
    <property type="entry name" value="HARBI1_animal"/>
</dbReference>
<evidence type="ECO:0000256" key="3">
    <source>
        <dbReference type="ARBA" id="ARBA00004496"/>
    </source>
</evidence>
<evidence type="ECO:0000256" key="4">
    <source>
        <dbReference type="ARBA" id="ARBA00006958"/>
    </source>
</evidence>
<evidence type="ECO:0000256" key="5">
    <source>
        <dbReference type="ARBA" id="ARBA00015519"/>
    </source>
</evidence>
<dbReference type="Proteomes" id="UP001159042">
    <property type="component" value="Unassembled WGS sequence"/>
</dbReference>
<dbReference type="PANTHER" id="PTHR22930">
    <property type="match status" value="1"/>
</dbReference>
<evidence type="ECO:0000256" key="8">
    <source>
        <dbReference type="ARBA" id="ARBA00022723"/>
    </source>
</evidence>
<keyword evidence="6" id="KW-0963">Cytoplasm</keyword>
<feature type="domain" description="DDE Tnp4" evidence="14">
    <location>
        <begin position="162"/>
        <end position="312"/>
    </location>
</feature>
<keyword evidence="16" id="KW-1185">Reference proteome</keyword>
<dbReference type="PRINTS" id="PR02086">
    <property type="entry name" value="PUTNUCHARBI1"/>
</dbReference>
<comment type="subcellular location">
    <subcellularLocation>
        <location evidence="3">Cytoplasm</location>
    </subcellularLocation>
    <subcellularLocation>
        <location evidence="2">Nucleus</location>
    </subcellularLocation>
</comment>
<accession>A0AAV8VPH9</accession>
<evidence type="ECO:0000256" key="12">
    <source>
        <dbReference type="ARBA" id="ARBA00045850"/>
    </source>
</evidence>
<comment type="function">
    <text evidence="12">Transposase-derived protein that may have nuclease activity. Does not have transposase activity.</text>
</comment>
<dbReference type="AlphaFoldDB" id="A0AAV8VPH9"/>
<evidence type="ECO:0000256" key="13">
    <source>
        <dbReference type="SAM" id="MobiDB-lite"/>
    </source>
</evidence>
<protein>
    <recommendedName>
        <fullName evidence="5">Putative nuclease HARBI1</fullName>
    </recommendedName>
    <alternativeName>
        <fullName evidence="11">Harbinger transposase-derived nuclease</fullName>
    </alternativeName>
</protein>
<gene>
    <name evidence="15" type="ORF">NQ315_000635</name>
</gene>
<dbReference type="GO" id="GO:0005737">
    <property type="term" value="C:cytoplasm"/>
    <property type="evidence" value="ECO:0007669"/>
    <property type="project" value="UniProtKB-SubCell"/>
</dbReference>
<dbReference type="InterPro" id="IPR045249">
    <property type="entry name" value="HARBI1-like"/>
</dbReference>
<dbReference type="GO" id="GO:0005634">
    <property type="term" value="C:nucleus"/>
    <property type="evidence" value="ECO:0007669"/>
    <property type="project" value="UniProtKB-SubCell"/>
</dbReference>
<dbReference type="EMBL" id="JANEYG010000050">
    <property type="protein sequence ID" value="KAJ8915701.1"/>
    <property type="molecule type" value="Genomic_DNA"/>
</dbReference>
<evidence type="ECO:0000256" key="11">
    <source>
        <dbReference type="ARBA" id="ARBA00030126"/>
    </source>
</evidence>
<evidence type="ECO:0000256" key="9">
    <source>
        <dbReference type="ARBA" id="ARBA00022801"/>
    </source>
</evidence>
<comment type="cofactor">
    <cofactor evidence="1">
        <name>a divalent metal cation</name>
        <dbReference type="ChEBI" id="CHEBI:60240"/>
    </cofactor>
</comment>
<evidence type="ECO:0000256" key="1">
    <source>
        <dbReference type="ARBA" id="ARBA00001968"/>
    </source>
</evidence>
<reference evidence="15 16" key="1">
    <citation type="journal article" date="2023" name="Insect Mol. Biol.">
        <title>Genome sequencing provides insights into the evolution of gene families encoding plant cell wall-degrading enzymes in longhorned beetles.</title>
        <authorList>
            <person name="Shin N.R."/>
            <person name="Okamura Y."/>
            <person name="Kirsch R."/>
            <person name="Pauchet Y."/>
        </authorList>
    </citation>
    <scope>NUCLEOTIDE SEQUENCE [LARGE SCALE GENOMIC DNA]</scope>
    <source>
        <strain evidence="15">EAD_L_NR</strain>
    </source>
</reference>
<evidence type="ECO:0000256" key="6">
    <source>
        <dbReference type="ARBA" id="ARBA00022490"/>
    </source>
</evidence>
<keyword evidence="10" id="KW-0539">Nucleus</keyword>
<dbReference type="GO" id="GO:0046872">
    <property type="term" value="F:metal ion binding"/>
    <property type="evidence" value="ECO:0007669"/>
    <property type="project" value="UniProtKB-KW"/>
</dbReference>
<evidence type="ECO:0000313" key="15">
    <source>
        <dbReference type="EMBL" id="KAJ8915701.1"/>
    </source>
</evidence>
<organism evidence="15 16">
    <name type="scientific">Exocentrus adspersus</name>
    <dbReference type="NCBI Taxonomy" id="1586481"/>
    <lineage>
        <taxon>Eukaryota</taxon>
        <taxon>Metazoa</taxon>
        <taxon>Ecdysozoa</taxon>
        <taxon>Arthropoda</taxon>
        <taxon>Hexapoda</taxon>
        <taxon>Insecta</taxon>
        <taxon>Pterygota</taxon>
        <taxon>Neoptera</taxon>
        <taxon>Endopterygota</taxon>
        <taxon>Coleoptera</taxon>
        <taxon>Polyphaga</taxon>
        <taxon>Cucujiformia</taxon>
        <taxon>Chrysomeloidea</taxon>
        <taxon>Cerambycidae</taxon>
        <taxon>Lamiinae</taxon>
        <taxon>Acanthocinini</taxon>
        <taxon>Exocentrus</taxon>
    </lineage>
</organism>
<name>A0AAV8VPH9_9CUCU</name>
<evidence type="ECO:0000259" key="14">
    <source>
        <dbReference type="Pfam" id="PF13359"/>
    </source>
</evidence>
<keyword evidence="7" id="KW-0540">Nuclease</keyword>
<dbReference type="PANTHER" id="PTHR22930:SF292">
    <property type="entry name" value="DDE TNP4 DOMAIN-CONTAINING PROTEIN"/>
    <property type="match status" value="1"/>
</dbReference>
<keyword evidence="9" id="KW-0378">Hydrolase</keyword>
<comment type="similarity">
    <text evidence="4">Belongs to the HARBI1 family.</text>
</comment>
<comment type="caution">
    <text evidence="15">The sequence shown here is derived from an EMBL/GenBank/DDBJ whole genome shotgun (WGS) entry which is preliminary data.</text>
</comment>
<dbReference type="InterPro" id="IPR027806">
    <property type="entry name" value="HARBI1_dom"/>
</dbReference>
<evidence type="ECO:0000313" key="16">
    <source>
        <dbReference type="Proteomes" id="UP001159042"/>
    </source>
</evidence>